<evidence type="ECO:0000256" key="9">
    <source>
        <dbReference type="SAM" id="MobiDB-lite"/>
    </source>
</evidence>
<dbReference type="InterPro" id="IPR006563">
    <property type="entry name" value="POX_dom"/>
</dbReference>
<dbReference type="OrthoDB" id="10056939at2759"/>
<evidence type="ECO:0000256" key="4">
    <source>
        <dbReference type="ARBA" id="ARBA00023125"/>
    </source>
</evidence>
<keyword evidence="5 8" id="KW-0371">Homeobox</keyword>
<evidence type="ECO:0000313" key="11">
    <source>
        <dbReference type="EMBL" id="ERM94865.1"/>
    </source>
</evidence>
<comment type="subcellular location">
    <subcellularLocation>
        <location evidence="1 8">Nucleus</location>
    </subcellularLocation>
</comment>
<feature type="compositionally biased region" description="Basic and acidic residues" evidence="9">
    <location>
        <begin position="703"/>
        <end position="716"/>
    </location>
</feature>
<keyword evidence="12" id="KW-1185">Reference proteome</keyword>
<keyword evidence="6" id="KW-0804">Transcription</keyword>
<keyword evidence="4 8" id="KW-0238">DNA-binding</keyword>
<evidence type="ECO:0000256" key="2">
    <source>
        <dbReference type="ARBA" id="ARBA00006454"/>
    </source>
</evidence>
<feature type="region of interest" description="Disordered" evidence="9">
    <location>
        <begin position="657"/>
        <end position="716"/>
    </location>
</feature>
<feature type="region of interest" description="Disordered" evidence="9">
    <location>
        <begin position="426"/>
        <end position="445"/>
    </location>
</feature>
<dbReference type="PROSITE" id="PS50071">
    <property type="entry name" value="HOMEOBOX_2"/>
    <property type="match status" value="1"/>
</dbReference>
<dbReference type="Gramene" id="ERM94865">
    <property type="protein sequence ID" value="ERM94865"/>
    <property type="gene ID" value="AMTR_s00009p00109990"/>
</dbReference>
<dbReference type="SMART" id="SM00574">
    <property type="entry name" value="POX"/>
    <property type="match status" value="1"/>
</dbReference>
<dbReference type="InterPro" id="IPR008422">
    <property type="entry name" value="KN_HD"/>
</dbReference>
<dbReference type="Pfam" id="PF05920">
    <property type="entry name" value="Homeobox_KN"/>
    <property type="match status" value="1"/>
</dbReference>
<evidence type="ECO:0000256" key="3">
    <source>
        <dbReference type="ARBA" id="ARBA00023015"/>
    </source>
</evidence>
<dbReference type="GO" id="GO:0003677">
    <property type="term" value="F:DNA binding"/>
    <property type="evidence" value="ECO:0007669"/>
    <property type="project" value="UniProtKB-UniRule"/>
</dbReference>
<dbReference type="HOGENOM" id="CLU_356553_0_0_1"/>
<dbReference type="InterPro" id="IPR050224">
    <property type="entry name" value="TALE_homeobox"/>
</dbReference>
<evidence type="ECO:0000256" key="1">
    <source>
        <dbReference type="ARBA" id="ARBA00004123"/>
    </source>
</evidence>
<keyword evidence="7 8" id="KW-0539">Nucleus</keyword>
<dbReference type="Pfam" id="PF07526">
    <property type="entry name" value="POX"/>
    <property type="match status" value="1"/>
</dbReference>
<feature type="domain" description="Homeobox" evidence="10">
    <location>
        <begin position="581"/>
        <end position="644"/>
    </location>
</feature>
<dbReference type="EMBL" id="KI397501">
    <property type="protein sequence ID" value="ERM94865.1"/>
    <property type="molecule type" value="Genomic_DNA"/>
</dbReference>
<accession>W1NI56</accession>
<dbReference type="InterPro" id="IPR001356">
    <property type="entry name" value="HD"/>
</dbReference>
<dbReference type="eggNOG" id="KOG0773">
    <property type="taxonomic scope" value="Eukaryota"/>
</dbReference>
<dbReference type="InterPro" id="IPR009057">
    <property type="entry name" value="Homeodomain-like_sf"/>
</dbReference>
<dbReference type="FunFam" id="1.10.10.60:FF:000117">
    <property type="entry name" value="BEL1-like homeodomain protein 9"/>
    <property type="match status" value="1"/>
</dbReference>
<keyword evidence="3" id="KW-0805">Transcription regulation</keyword>
<dbReference type="CDD" id="cd00086">
    <property type="entry name" value="homeodomain"/>
    <property type="match status" value="1"/>
</dbReference>
<evidence type="ECO:0000313" key="12">
    <source>
        <dbReference type="Proteomes" id="UP000017836"/>
    </source>
</evidence>
<sequence length="787" mass="87049">MAEELDDSLSRIHRFGAQNHVAQQSRREKLRVQNTSNLERETVGLPSHLINPLCDSSMVSSEMLNFRAQRVSSEVNSEVVPSDGGLVQNPTLWKGLIAPQNCDWFLNHSQGNGASPSSLNNHDSFLTPMFGILSKNLKDGNSSAYQLLLMNNEYNNIGYPQDLQVSMASQNPNPNPIWSSKDVYDGENQKPYTEFSRNFRGFEQSSQGLDLGSPRRDIKESVASGLWQESASGLVLPSYGNQSSLSGLSERPQTHQWCNGEGEAQIVRKQDGHDARSQSLALSLASHRSTDTQLPQFEDGFNNSQELVVRENRSEGSFPNPFYGSTSRERNFSPLSQGYIGGSSMDAQRSAGPLGPFTGYATILKSSKFLRPAQLILSEFCSVTKGAIECGMKKPGINSDSIERGSMVLRDGVNVDSGGIGRNGNSCVSSSSDYPTSIEGGNGGGDKSGGAVCAGDGIEFHKKKTRLMALFDEVYRRYRIYQHQMQSVISSFESIAGLSAATPYTSLALKAMSKHFRCLKNVISDQLKQMSSLLGEEESMIPAGGPNFGKGDTIPRLRFLDQRIRHQQQQRLMGLEHARHQHVWRPQRGLPERSVAVLRAWLFEHFLHPYPTDNDKHVLASQTGLSRNQVSNWFINARVRLWKPMVEEIHMLESKESAEFDQNSSKNDHSPANPEQASKKQGKQSIEAQSSEDRSFSVSSRVGDLEQPSKRPKMDHCRIPTSYVDFPVYPTGVGAVSLTLGLQHSGVQEPVSFGLHENSSSSGFVVENLQQQLRKQIPGHILHDFVG</sequence>
<dbReference type="KEGG" id="atr:18422777"/>
<dbReference type="SUPFAM" id="SSF46689">
    <property type="entry name" value="Homeodomain-like"/>
    <property type="match status" value="1"/>
</dbReference>
<reference evidence="12" key="1">
    <citation type="journal article" date="2013" name="Science">
        <title>The Amborella genome and the evolution of flowering plants.</title>
        <authorList>
            <consortium name="Amborella Genome Project"/>
        </authorList>
    </citation>
    <scope>NUCLEOTIDE SEQUENCE [LARGE SCALE GENOMIC DNA]</scope>
</reference>
<dbReference type="GO" id="GO:0005634">
    <property type="term" value="C:nucleus"/>
    <property type="evidence" value="ECO:0000318"/>
    <property type="project" value="GO_Central"/>
</dbReference>
<dbReference type="GO" id="GO:0006355">
    <property type="term" value="P:regulation of DNA-templated transcription"/>
    <property type="evidence" value="ECO:0007669"/>
    <property type="project" value="InterPro"/>
</dbReference>
<dbReference type="AlphaFoldDB" id="W1NI56"/>
<evidence type="ECO:0000256" key="5">
    <source>
        <dbReference type="ARBA" id="ARBA00023155"/>
    </source>
</evidence>
<feature type="DNA-binding region" description="Homeobox" evidence="8">
    <location>
        <begin position="583"/>
        <end position="645"/>
    </location>
</feature>
<dbReference type="Gene3D" id="1.10.10.60">
    <property type="entry name" value="Homeodomain-like"/>
    <property type="match status" value="1"/>
</dbReference>
<evidence type="ECO:0000256" key="8">
    <source>
        <dbReference type="PROSITE-ProRule" id="PRU00108"/>
    </source>
</evidence>
<dbReference type="PANTHER" id="PTHR11850">
    <property type="entry name" value="HOMEOBOX PROTEIN TRANSCRIPTION FACTORS"/>
    <property type="match status" value="1"/>
</dbReference>
<gene>
    <name evidence="11" type="ORF">AMTR_s00009p00109990</name>
</gene>
<protein>
    <recommendedName>
        <fullName evidence="10">Homeobox domain-containing protein</fullName>
    </recommendedName>
</protein>
<organism evidence="11 12">
    <name type="scientific">Amborella trichopoda</name>
    <dbReference type="NCBI Taxonomy" id="13333"/>
    <lineage>
        <taxon>Eukaryota</taxon>
        <taxon>Viridiplantae</taxon>
        <taxon>Streptophyta</taxon>
        <taxon>Embryophyta</taxon>
        <taxon>Tracheophyta</taxon>
        <taxon>Spermatophyta</taxon>
        <taxon>Magnoliopsida</taxon>
        <taxon>Amborellales</taxon>
        <taxon>Amborellaceae</taxon>
        <taxon>Amborella</taxon>
    </lineage>
</organism>
<evidence type="ECO:0000256" key="7">
    <source>
        <dbReference type="ARBA" id="ARBA00023242"/>
    </source>
</evidence>
<proteinExistence type="inferred from homology"/>
<dbReference type="SMART" id="SM00389">
    <property type="entry name" value="HOX"/>
    <property type="match status" value="1"/>
</dbReference>
<dbReference type="Proteomes" id="UP000017836">
    <property type="component" value="Unassembled WGS sequence"/>
</dbReference>
<name>W1NI56_AMBTC</name>
<comment type="similarity">
    <text evidence="2">Belongs to the TALE/BELL homeobox family.</text>
</comment>
<evidence type="ECO:0000259" key="10">
    <source>
        <dbReference type="PROSITE" id="PS50071"/>
    </source>
</evidence>
<feature type="compositionally biased region" description="Polar residues" evidence="9">
    <location>
        <begin position="426"/>
        <end position="435"/>
    </location>
</feature>
<evidence type="ECO:0000256" key="6">
    <source>
        <dbReference type="ARBA" id="ARBA00023163"/>
    </source>
</evidence>